<dbReference type="EMBL" id="FPAG01000001">
    <property type="protein sequence ID" value="SFS40369.1"/>
    <property type="molecule type" value="Genomic_DNA"/>
</dbReference>
<dbReference type="AlphaFoldDB" id="A0A1I6PJL6"/>
<reference evidence="2 3" key="1">
    <citation type="submission" date="2016-10" db="EMBL/GenBank/DDBJ databases">
        <authorList>
            <person name="de Groot N.N."/>
        </authorList>
    </citation>
    <scope>NUCLEOTIDE SEQUENCE [LARGE SCALE GENOMIC DNA]</scope>
    <source>
        <strain evidence="2 3">CGMCC 1.6114</strain>
    </source>
</reference>
<keyword evidence="1" id="KW-1133">Transmembrane helix</keyword>
<gene>
    <name evidence="2" type="ORF">SAMN04487906_0335</name>
</gene>
<evidence type="ECO:0000313" key="3">
    <source>
        <dbReference type="Proteomes" id="UP000183209"/>
    </source>
</evidence>
<proteinExistence type="predicted"/>
<feature type="transmembrane region" description="Helical" evidence="1">
    <location>
        <begin position="7"/>
        <end position="29"/>
    </location>
</feature>
<dbReference type="OrthoDB" id="9812539at2"/>
<dbReference type="Proteomes" id="UP000183209">
    <property type="component" value="Unassembled WGS sequence"/>
</dbReference>
<protein>
    <recommendedName>
        <fullName evidence="4">DUF2938 domain-containing protein</fullName>
    </recommendedName>
</protein>
<dbReference type="Pfam" id="PF11158">
    <property type="entry name" value="DUF2938"/>
    <property type="match status" value="1"/>
</dbReference>
<organism evidence="2 3">
    <name type="scientific">Zhouia amylolytica</name>
    <dbReference type="NCBI Taxonomy" id="376730"/>
    <lineage>
        <taxon>Bacteria</taxon>
        <taxon>Pseudomonadati</taxon>
        <taxon>Bacteroidota</taxon>
        <taxon>Flavobacteriia</taxon>
        <taxon>Flavobacteriales</taxon>
        <taxon>Flavobacteriaceae</taxon>
        <taxon>Zhouia</taxon>
    </lineage>
</organism>
<dbReference type="RefSeq" id="WP_074976484.1">
    <property type="nucleotide sequence ID" value="NZ_FPAG01000001.1"/>
</dbReference>
<sequence>MELILKTTLVGIGATIFMDLYALTLRNLFKIPSLNYALLGRWLGHIPKGKFYHLNIITATPINKELALGWIAHYSIGIGFAFILRQTYGEAWLSDPTILPAIIIGLTTIIAPFFIMQPAFGFGVAGSKLPQPNLVRLKSLLTHLIYGLGLYVTAKLIWLLTL</sequence>
<name>A0A1I6PJL6_9FLAO</name>
<evidence type="ECO:0000256" key="1">
    <source>
        <dbReference type="SAM" id="Phobius"/>
    </source>
</evidence>
<keyword evidence="1" id="KW-0472">Membrane</keyword>
<evidence type="ECO:0008006" key="4">
    <source>
        <dbReference type="Google" id="ProtNLM"/>
    </source>
</evidence>
<evidence type="ECO:0000313" key="2">
    <source>
        <dbReference type="EMBL" id="SFS40369.1"/>
    </source>
</evidence>
<accession>A0A1I6PJL6</accession>
<dbReference type="InterPro" id="IPR021329">
    <property type="entry name" value="DUF2938"/>
</dbReference>
<keyword evidence="1" id="KW-0812">Transmembrane</keyword>
<feature type="transmembrane region" description="Helical" evidence="1">
    <location>
        <begin position="97"/>
        <end position="120"/>
    </location>
</feature>
<feature type="transmembrane region" description="Helical" evidence="1">
    <location>
        <begin position="140"/>
        <end position="160"/>
    </location>
</feature>
<feature type="transmembrane region" description="Helical" evidence="1">
    <location>
        <begin position="67"/>
        <end position="85"/>
    </location>
</feature>